<proteinExistence type="predicted"/>
<dbReference type="OMA" id="WITTTIC"/>
<feature type="non-terminal residue" evidence="2">
    <location>
        <position position="246"/>
    </location>
</feature>
<protein>
    <recommendedName>
        <fullName evidence="1">RNase H type-1 domain-containing protein</fullName>
    </recommendedName>
</protein>
<dbReference type="InParanoid" id="E1ZZ17"/>
<dbReference type="InterPro" id="IPR012337">
    <property type="entry name" value="RNaseH-like_sf"/>
</dbReference>
<dbReference type="InterPro" id="IPR002156">
    <property type="entry name" value="RNaseH_domain"/>
</dbReference>
<dbReference type="CDD" id="cd09276">
    <property type="entry name" value="Rnase_HI_RT_non_LTR"/>
    <property type="match status" value="1"/>
</dbReference>
<gene>
    <name evidence="2" type="ORF">EAG_08495</name>
</gene>
<reference evidence="2 3" key="1">
    <citation type="journal article" date="2010" name="Science">
        <title>Genomic comparison of the ants Camponotus floridanus and Harpegnathos saltator.</title>
        <authorList>
            <person name="Bonasio R."/>
            <person name="Zhang G."/>
            <person name="Ye C."/>
            <person name="Mutti N.S."/>
            <person name="Fang X."/>
            <person name="Qin N."/>
            <person name="Donahue G."/>
            <person name="Yang P."/>
            <person name="Li Q."/>
            <person name="Li C."/>
            <person name="Zhang P."/>
            <person name="Huang Z."/>
            <person name="Berger S.L."/>
            <person name="Reinberg D."/>
            <person name="Wang J."/>
            <person name="Liebig J."/>
        </authorList>
    </citation>
    <scope>NUCLEOTIDE SEQUENCE [LARGE SCALE GENOMIC DNA]</scope>
    <source>
        <strain evidence="3">C129</strain>
    </source>
</reference>
<feature type="non-terminal residue" evidence="2">
    <location>
        <position position="1"/>
    </location>
</feature>
<dbReference type="AlphaFoldDB" id="E1ZZ17"/>
<dbReference type="OrthoDB" id="7555258at2759"/>
<evidence type="ECO:0000313" key="2">
    <source>
        <dbReference type="EMBL" id="EFN73572.1"/>
    </source>
</evidence>
<dbReference type="Proteomes" id="UP000000311">
    <property type="component" value="Unassembled WGS sequence"/>
</dbReference>
<feature type="domain" description="RNase H type-1" evidence="1">
    <location>
        <begin position="1"/>
        <end position="122"/>
    </location>
</feature>
<keyword evidence="3" id="KW-1185">Reference proteome</keyword>
<dbReference type="Gene3D" id="3.30.420.10">
    <property type="entry name" value="Ribonuclease H-like superfamily/Ribonuclease H"/>
    <property type="match status" value="1"/>
</dbReference>
<dbReference type="GO" id="GO:0003676">
    <property type="term" value="F:nucleic acid binding"/>
    <property type="evidence" value="ECO:0007669"/>
    <property type="project" value="InterPro"/>
</dbReference>
<sequence length="246" mass="28272">SKSLPHLGAAFYSPDIPIQKKYKLDRYFSIFSAECIAIMCAMDYILEEGIKRSAIFTDSRSMVETLSNGLLDRDLSYLILALKNKLRSAYVQNLDVVIVWVPSHVGILGNETADLLAGEAARQEESVDYLPPHTDLYSLVKEKYFSDIEKYLLAQSEIRGAQYFSLYPPFARKPWFAGLDLSRAEITTICRIRSNHYNLNFSLYRCGLVRRPDCLCGLPYQDINHVLWSCPMFACHRVRLLQLLRR</sequence>
<dbReference type="Pfam" id="PF00075">
    <property type="entry name" value="RNase_H"/>
    <property type="match status" value="1"/>
</dbReference>
<organism evidence="3">
    <name type="scientific">Camponotus floridanus</name>
    <name type="common">Florida carpenter ant</name>
    <dbReference type="NCBI Taxonomy" id="104421"/>
    <lineage>
        <taxon>Eukaryota</taxon>
        <taxon>Metazoa</taxon>
        <taxon>Ecdysozoa</taxon>
        <taxon>Arthropoda</taxon>
        <taxon>Hexapoda</taxon>
        <taxon>Insecta</taxon>
        <taxon>Pterygota</taxon>
        <taxon>Neoptera</taxon>
        <taxon>Endopterygota</taxon>
        <taxon>Hymenoptera</taxon>
        <taxon>Apocrita</taxon>
        <taxon>Aculeata</taxon>
        <taxon>Formicoidea</taxon>
        <taxon>Formicidae</taxon>
        <taxon>Formicinae</taxon>
        <taxon>Camponotus</taxon>
    </lineage>
</organism>
<dbReference type="GO" id="GO:0004523">
    <property type="term" value="F:RNA-DNA hybrid ribonuclease activity"/>
    <property type="evidence" value="ECO:0007669"/>
    <property type="project" value="InterPro"/>
</dbReference>
<name>E1ZZ17_CAMFO</name>
<dbReference type="PROSITE" id="PS50879">
    <property type="entry name" value="RNASE_H_1"/>
    <property type="match status" value="1"/>
</dbReference>
<evidence type="ECO:0000259" key="1">
    <source>
        <dbReference type="PROSITE" id="PS50879"/>
    </source>
</evidence>
<dbReference type="EMBL" id="GL435265">
    <property type="protein sequence ID" value="EFN73572.1"/>
    <property type="molecule type" value="Genomic_DNA"/>
</dbReference>
<dbReference type="SUPFAM" id="SSF53098">
    <property type="entry name" value="Ribonuclease H-like"/>
    <property type="match status" value="1"/>
</dbReference>
<accession>E1ZZ17</accession>
<dbReference type="InterPro" id="IPR036397">
    <property type="entry name" value="RNaseH_sf"/>
</dbReference>
<dbReference type="STRING" id="104421.E1ZZ17"/>
<evidence type="ECO:0000313" key="3">
    <source>
        <dbReference type="Proteomes" id="UP000000311"/>
    </source>
</evidence>